<dbReference type="Gene3D" id="2.60.120.860">
    <property type="match status" value="1"/>
</dbReference>
<dbReference type="InterPro" id="IPR054738">
    <property type="entry name" value="Siphovirus-type_tail_C"/>
</dbReference>
<dbReference type="Proteomes" id="UP000181969">
    <property type="component" value="Unassembled WGS sequence"/>
</dbReference>
<dbReference type="Pfam" id="PF22768">
    <property type="entry name" value="SPP1_Dit"/>
    <property type="match status" value="1"/>
</dbReference>
<name>A0A1I4GGX8_9LACT</name>
<dbReference type="AlphaFoldDB" id="A0A1I4GGX8"/>
<feature type="domain" description="Siphovirus-type tail component C-terminal" evidence="1">
    <location>
        <begin position="171"/>
        <end position="250"/>
    </location>
</feature>
<dbReference type="RefSeq" id="WP_074750914.1">
    <property type="nucleotide sequence ID" value="NZ_FOTJ01000004.1"/>
</dbReference>
<dbReference type="Gene3D" id="2.40.30.200">
    <property type="match status" value="1"/>
</dbReference>
<reference evidence="2 3" key="1">
    <citation type="submission" date="2016-10" db="EMBL/GenBank/DDBJ databases">
        <authorList>
            <person name="de Groot N.N."/>
        </authorList>
    </citation>
    <scope>NUCLEOTIDE SEQUENCE [LARGE SCALE GENOMIC DNA]</scope>
    <source>
        <strain evidence="2 3">M79</strain>
    </source>
</reference>
<accession>A0A1I4GGX8</accession>
<dbReference type="NCBIfam" id="TIGR01633">
    <property type="entry name" value="phi3626_gp14_N"/>
    <property type="match status" value="1"/>
</dbReference>
<gene>
    <name evidence="2" type="ORF">SAMN05216438_10440</name>
</gene>
<evidence type="ECO:0000313" key="3">
    <source>
        <dbReference type="Proteomes" id="UP000181969"/>
    </source>
</evidence>
<protein>
    <submittedName>
        <fullName evidence="2">Putative phage tail component, N-terminal domain-containing protein</fullName>
    </submittedName>
</protein>
<organism evidence="2 3">
    <name type="scientific">Lactococcus garvieae</name>
    <dbReference type="NCBI Taxonomy" id="1363"/>
    <lineage>
        <taxon>Bacteria</taxon>
        <taxon>Bacillati</taxon>
        <taxon>Bacillota</taxon>
        <taxon>Bacilli</taxon>
        <taxon>Lactobacillales</taxon>
        <taxon>Streptococcaceae</taxon>
        <taxon>Lactococcus</taxon>
    </lineage>
</organism>
<dbReference type="OrthoDB" id="3078561at2"/>
<evidence type="ECO:0000259" key="1">
    <source>
        <dbReference type="Pfam" id="PF22768"/>
    </source>
</evidence>
<evidence type="ECO:0000313" key="2">
    <source>
        <dbReference type="EMBL" id="SFL29322.1"/>
    </source>
</evidence>
<dbReference type="InterPro" id="IPR006520">
    <property type="entry name" value="Dit_BPSPP_N"/>
</dbReference>
<sequence length="253" mass="29202">MYTFRDTPKRKHQSEHLFIPTSAMIYKGTFIEHLIEGYQTLSVEGREMYSLNHEMQELQYGGVITNTKLPPRVLTIKYKLEDKDSESLQHKFDELMAFLFSEEDVLIQFNDDLEYFFKGRYQSAEPVPGDTNSIISTFTVICGDPYKYGKEQVSTGKILGNLPYPVKPESMKVITNADFLDITDGKYHLKASNIKKGDVLFFGFKTGEIRVNGRLTPDVLNLDSDFKNIRLRTGSNFSNRNYDIEIKYRKAVL</sequence>
<dbReference type="EMBL" id="FOTJ01000004">
    <property type="protein sequence ID" value="SFL29322.1"/>
    <property type="molecule type" value="Genomic_DNA"/>
</dbReference>
<proteinExistence type="predicted"/>